<protein>
    <recommendedName>
        <fullName evidence="4">1,4-dihydroxy-6-naphtoate synthase</fullName>
        <ecNumber evidence="4">4.1.99.29</ecNumber>
    </recommendedName>
    <alternativeName>
        <fullName evidence="4">Menaquinone biosynthetic enzyme MqnD</fullName>
    </alternativeName>
</protein>
<evidence type="ECO:0000313" key="5">
    <source>
        <dbReference type="EMBL" id="AJR10609.1"/>
    </source>
</evidence>
<dbReference type="InterPro" id="IPR030869">
    <property type="entry name" value="MqnD"/>
</dbReference>
<dbReference type="Pfam" id="PF02621">
    <property type="entry name" value="VitK2_biosynth"/>
    <property type="match status" value="1"/>
</dbReference>
<evidence type="ECO:0000313" key="6">
    <source>
        <dbReference type="Proteomes" id="UP000260363"/>
    </source>
</evidence>
<dbReference type="GeneID" id="1245893"/>
<comment type="function">
    <text evidence="4">Catalyzes the conversion of cyclic dehypoxanthine futalosine (cyclic DHFL) into 1,4-dihydroxy-6-naphthoate, a step in the biosynthesis of menaquinone (MK, vitamin K2).</text>
</comment>
<dbReference type="InterPro" id="IPR003773">
    <property type="entry name" value="Menaquinone_biosynth"/>
</dbReference>
<keyword evidence="2 4" id="KW-0474">Menaquinone biosynthesis</keyword>
<feature type="binding site" evidence="4">
    <location>
        <begin position="54"/>
        <end position="56"/>
    </location>
    <ligand>
        <name>substrate</name>
    </ligand>
</feature>
<feature type="active site" description="Proton acceptor" evidence="4">
    <location>
        <position position="142"/>
    </location>
</feature>
<dbReference type="PANTHER" id="PTHR37167:SF1">
    <property type="entry name" value="1,4-DIHYDROXY-6-NAPHTOATE SYNTHASE"/>
    <property type="match status" value="1"/>
</dbReference>
<dbReference type="KEGG" id="cmm:NC80_02685"/>
<dbReference type="SUPFAM" id="SSF53850">
    <property type="entry name" value="Periplasmic binding protein-like II"/>
    <property type="match status" value="1"/>
</dbReference>
<dbReference type="AlphaFoldDB" id="A0A070A0Y5"/>
<name>A0A070A0Y5_CHLMR</name>
<dbReference type="RefSeq" id="WP_010230691.1">
    <property type="nucleotide sequence ID" value="NZ_CP007217.1"/>
</dbReference>
<evidence type="ECO:0000256" key="3">
    <source>
        <dbReference type="ARBA" id="ARBA00023239"/>
    </source>
</evidence>
<dbReference type="KEGG" id="cmx:DNC_02705"/>
<organism evidence="5 6">
    <name type="scientific">Chlamydia muridarum</name>
    <dbReference type="NCBI Taxonomy" id="83560"/>
    <lineage>
        <taxon>Bacteria</taxon>
        <taxon>Pseudomonadati</taxon>
        <taxon>Chlamydiota</taxon>
        <taxon>Chlamydiia</taxon>
        <taxon>Chlamydiales</taxon>
        <taxon>Chlamydiaceae</taxon>
        <taxon>Chlamydia/Chlamydophila group</taxon>
        <taxon>Chlamydia</taxon>
    </lineage>
</organism>
<gene>
    <name evidence="4" type="primary">mqnD</name>
    <name evidence="5" type="ORF">BD36_02870</name>
</gene>
<evidence type="ECO:0000256" key="4">
    <source>
        <dbReference type="HAMAP-Rule" id="MF_00996"/>
    </source>
</evidence>
<dbReference type="UniPathway" id="UPA00079"/>
<dbReference type="GO" id="GO:0016830">
    <property type="term" value="F:carbon-carbon lyase activity"/>
    <property type="evidence" value="ECO:0007669"/>
    <property type="project" value="UniProtKB-UniRule"/>
</dbReference>
<evidence type="ECO:0000256" key="2">
    <source>
        <dbReference type="ARBA" id="ARBA00022428"/>
    </source>
</evidence>
<dbReference type="CDD" id="cd13635">
    <property type="entry name" value="PBP2_Ttha1568_Mqnd"/>
    <property type="match status" value="1"/>
</dbReference>
<keyword evidence="3 4" id="KW-0456">Lyase</keyword>
<accession>A0A070A0Y5</accession>
<dbReference type="PATRIC" id="fig|83560.10.peg.547"/>
<sequence length="256" mass="28758">MTFSVAFSPCPNDIFLFRSFLEKHEGAPSLRQIMIADIASLNHLALETRFSLIKISASLYPRIADAYHVLDVGTTLGHKIGPLVLSKHPDKLLRTLATPGETTTAHALCRLFYPQTELIPMKYHEIIPAILANQVDGGAVIHEERFSFPKELCLVDDLGQLWEEKWHLPLPLGCIAISKEISADDSYRLNYALLRSLRRSLTESSLAIQKASEYSRDKNAATIQRFIDTYVTEETFCLSPIGREALSTLWTACRNV</sequence>
<comment type="similarity">
    <text evidence="4">Belongs to the MqnA/MqnD family. MqnD subfamily.</text>
</comment>
<dbReference type="EMBL" id="CP007217">
    <property type="protein sequence ID" value="AJR10609.1"/>
    <property type="molecule type" value="Genomic_DNA"/>
</dbReference>
<dbReference type="HAMAP" id="MF_00996">
    <property type="entry name" value="MqnD"/>
    <property type="match status" value="1"/>
</dbReference>
<dbReference type="KEGG" id="cmg:NC81_02700"/>
<proteinExistence type="inferred from homology"/>
<dbReference type="EC" id="4.1.99.29" evidence="4"/>
<comment type="pathway">
    <text evidence="1 4">Quinol/quinone metabolism; menaquinone biosynthesis.</text>
</comment>
<evidence type="ECO:0000256" key="1">
    <source>
        <dbReference type="ARBA" id="ARBA00004863"/>
    </source>
</evidence>
<dbReference type="STRING" id="83560.NC80_02685"/>
<dbReference type="PANTHER" id="PTHR37167">
    <property type="entry name" value="1,4-DIHYDROXY-6-NAPHTOATE SYNTHASE"/>
    <property type="match status" value="1"/>
</dbReference>
<dbReference type="GO" id="GO:0009234">
    <property type="term" value="P:menaquinone biosynthetic process"/>
    <property type="evidence" value="ECO:0007669"/>
    <property type="project" value="UniProtKB-UniRule"/>
</dbReference>
<comment type="catalytic activity">
    <reaction evidence="4">
        <text>cyclic dehypoxanthinylfutalosinate = 1,4-dihydroxy-6-naphthoate + dihydroxyacetone</text>
        <dbReference type="Rhea" id="RHEA:33087"/>
        <dbReference type="ChEBI" id="CHEBI:16016"/>
        <dbReference type="ChEBI" id="CHEBI:64254"/>
        <dbReference type="ChEBI" id="CHEBI:64270"/>
        <dbReference type="EC" id="4.1.99.29"/>
    </reaction>
</comment>
<dbReference type="OMA" id="FVKMYVS"/>
<feature type="binding site" evidence="4">
    <location>
        <begin position="104"/>
        <end position="105"/>
    </location>
    <ligand>
        <name>substrate</name>
    </ligand>
</feature>
<dbReference type="Proteomes" id="UP000260363">
    <property type="component" value="Chromosome"/>
</dbReference>
<reference evidence="5 6" key="1">
    <citation type="submission" date="2014-02" db="EMBL/GenBank/DDBJ databases">
        <authorList>
            <person name="Chen C."/>
            <person name="Conrad T.A."/>
            <person name="Zhou Z."/>
            <person name="Lai Z."/>
            <person name="Zhong G."/>
        </authorList>
    </citation>
    <scope>NUCLEOTIDE SEQUENCE [LARGE SCALE GENOMIC DNA]</scope>
    <source>
        <strain evidence="5 6">Nigg3-28</strain>
    </source>
</reference>
<dbReference type="Gene3D" id="3.40.190.10">
    <property type="entry name" value="Periplasmic binding protein-like II"/>
    <property type="match status" value="2"/>
</dbReference>